<keyword evidence="3 9" id="KW-0274">FAD</keyword>
<dbReference type="OrthoDB" id="9786429at2"/>
<evidence type="ECO:0000256" key="6">
    <source>
        <dbReference type="ARBA" id="ARBA00023157"/>
    </source>
</evidence>
<comment type="cofactor">
    <cofactor evidence="9">
        <name>FAD</name>
        <dbReference type="ChEBI" id="CHEBI:57692"/>
    </cofactor>
    <text evidence="9">Binds 1 FAD per subunit.</text>
</comment>
<keyword evidence="2 11" id="KW-0285">Flavoprotein</keyword>
<evidence type="ECO:0000256" key="10">
    <source>
        <dbReference type="PIRSR" id="PIRSR000350-4"/>
    </source>
</evidence>
<evidence type="ECO:0000256" key="8">
    <source>
        <dbReference type="PIRSR" id="PIRSR000350-2"/>
    </source>
</evidence>
<feature type="binding site" evidence="9">
    <location>
        <position position="305"/>
    </location>
    <ligand>
        <name>NAD(+)</name>
        <dbReference type="ChEBI" id="CHEBI:57540"/>
    </ligand>
</feature>
<sequence length="451" mass="49228">MSYEYDLVVIGFGKAGKTLATMAAKKGQKVALIEQSKEMYGGTCINIGCIPSKALLSLATHKKGTSGYKESIEEKNKMVAFLREKNYQALVGAGVTLLEGQASFKDSHTLMIYHEDSCKEVSARTIVINTGSIPITPSIPIKSKCVYDSTSLMQLNKLPSHLVVVGGGYIGLEFASMFNLFGRVGQKNITQVSVLVRGDTFLPKEDALFQKSILDSLTSKGIQVIYNASVDSIVEHQVHYTDTKTQEKLSLEADAFLLAIGRVPNTAGLQLEKAGLKLGAHKEILTNEFLVANAEHEGNIYAVGDVKGGEMFTTYVSLDDFRIVSQHLYGDKSRSTKNRGVLPEVLYVETPYSHVGMRAKDIEKSGKKVLIKTLESAAMPGARVIENTTGRLQVLVEDNAQQRVLGASLHCALSYEVINLFSLAINHHLSFSALKDMIYTHPSIAEGLNLF</sequence>
<keyword evidence="7 11" id="KW-0676">Redox-active center</keyword>
<dbReference type="GO" id="GO:0003955">
    <property type="term" value="F:NAD(P)H dehydrogenase (quinone) activity"/>
    <property type="evidence" value="ECO:0007669"/>
    <property type="project" value="TreeGrafter"/>
</dbReference>
<keyword evidence="4" id="KW-0521">NADP</keyword>
<dbReference type="Pfam" id="PF07992">
    <property type="entry name" value="Pyr_redox_2"/>
    <property type="match status" value="1"/>
</dbReference>
<evidence type="ECO:0000256" key="9">
    <source>
        <dbReference type="PIRSR" id="PIRSR000350-3"/>
    </source>
</evidence>
<keyword evidence="15" id="KW-1185">Reference proteome</keyword>
<dbReference type="Gene3D" id="3.50.50.60">
    <property type="entry name" value="FAD/NAD(P)-binding domain"/>
    <property type="match status" value="2"/>
</dbReference>
<feature type="active site" description="Proton acceptor" evidence="8">
    <location>
        <position position="441"/>
    </location>
</feature>
<keyword evidence="6" id="KW-1015">Disulfide bond</keyword>
<feature type="domain" description="FAD/NAD(P)-binding" evidence="13">
    <location>
        <begin position="5"/>
        <end position="309"/>
    </location>
</feature>
<evidence type="ECO:0000256" key="3">
    <source>
        <dbReference type="ARBA" id="ARBA00022827"/>
    </source>
</evidence>
<dbReference type="HOGENOM" id="CLU_016755_1_2_7"/>
<dbReference type="InterPro" id="IPR004099">
    <property type="entry name" value="Pyr_nucl-diS_OxRdtase_dimer"/>
</dbReference>
<evidence type="ECO:0000313" key="14">
    <source>
        <dbReference type="EMBL" id="CBY82426.1"/>
    </source>
</evidence>
<proteinExistence type="inferred from homology"/>
<name>E7A8Z0_HELFC</name>
<accession>E7A8Z0</accession>
<dbReference type="InterPro" id="IPR036188">
    <property type="entry name" value="FAD/NAD-bd_sf"/>
</dbReference>
<feature type="binding site" evidence="9">
    <location>
        <position position="53"/>
    </location>
    <ligand>
        <name>FAD</name>
        <dbReference type="ChEBI" id="CHEBI:57692"/>
    </ligand>
</feature>
<dbReference type="AlphaFoldDB" id="E7A8Z0"/>
<dbReference type="KEGG" id="hfe:HFELIS_03420"/>
<dbReference type="SUPFAM" id="SSF51905">
    <property type="entry name" value="FAD/NAD(P)-binding domain"/>
    <property type="match status" value="1"/>
</dbReference>
<dbReference type="EMBL" id="FQ670179">
    <property type="protein sequence ID" value="CBY82426.1"/>
    <property type="molecule type" value="Genomic_DNA"/>
</dbReference>
<dbReference type="PANTHER" id="PTHR43014:SF4">
    <property type="entry name" value="PYRIDINE NUCLEOTIDE-DISULFIDE OXIDOREDUCTASE RCLA-RELATED"/>
    <property type="match status" value="1"/>
</dbReference>
<dbReference type="Proteomes" id="UP000007934">
    <property type="component" value="Chromosome"/>
</dbReference>
<dbReference type="RefSeq" id="WP_013468797.1">
    <property type="nucleotide sequence ID" value="NC_014810.2"/>
</dbReference>
<evidence type="ECO:0000256" key="7">
    <source>
        <dbReference type="ARBA" id="ARBA00023284"/>
    </source>
</evidence>
<dbReference type="PIRSF" id="PIRSF000350">
    <property type="entry name" value="Mercury_reductase_MerA"/>
    <property type="match status" value="1"/>
</dbReference>
<gene>
    <name evidence="14" type="ordered locus">Hfelis_03420</name>
</gene>
<comment type="similarity">
    <text evidence="1 11">Belongs to the class-I pyridine nucleotide-disulfide oxidoreductase family.</text>
</comment>
<dbReference type="GO" id="GO:0050660">
    <property type="term" value="F:flavin adenine dinucleotide binding"/>
    <property type="evidence" value="ECO:0007669"/>
    <property type="project" value="TreeGrafter"/>
</dbReference>
<evidence type="ECO:0000259" key="13">
    <source>
        <dbReference type="Pfam" id="PF07992"/>
    </source>
</evidence>
<keyword evidence="5 11" id="KW-0560">Oxidoreductase</keyword>
<dbReference type="GO" id="GO:0016668">
    <property type="term" value="F:oxidoreductase activity, acting on a sulfur group of donors, NAD(P) as acceptor"/>
    <property type="evidence" value="ECO:0007669"/>
    <property type="project" value="InterPro"/>
</dbReference>
<dbReference type="SUPFAM" id="SSF55424">
    <property type="entry name" value="FAD/NAD-linked reductases, dimerisation (C-terminal) domain"/>
    <property type="match status" value="1"/>
</dbReference>
<organism evidence="14 15">
    <name type="scientific">Helicobacter felis (strain ATCC 49179 / CCUG 28539 / NCTC 12436 / CS1)</name>
    <dbReference type="NCBI Taxonomy" id="936155"/>
    <lineage>
        <taxon>Bacteria</taxon>
        <taxon>Pseudomonadati</taxon>
        <taxon>Campylobacterota</taxon>
        <taxon>Epsilonproteobacteria</taxon>
        <taxon>Campylobacterales</taxon>
        <taxon>Helicobacteraceae</taxon>
        <taxon>Helicobacter</taxon>
    </lineage>
</organism>
<dbReference type="GeneID" id="36134552"/>
<dbReference type="PRINTS" id="PR00411">
    <property type="entry name" value="PNDRDTASEI"/>
</dbReference>
<dbReference type="InterPro" id="IPR012999">
    <property type="entry name" value="Pyr_OxRdtase_I_AS"/>
</dbReference>
<dbReference type="InterPro" id="IPR016156">
    <property type="entry name" value="FAD/NAD-linked_Rdtase_dimer_sf"/>
</dbReference>
<evidence type="ECO:0000256" key="1">
    <source>
        <dbReference type="ARBA" id="ARBA00007532"/>
    </source>
</evidence>
<dbReference type="eggNOG" id="COG1249">
    <property type="taxonomic scope" value="Bacteria"/>
</dbReference>
<keyword evidence="9" id="KW-0547">Nucleotide-binding</keyword>
<keyword evidence="9" id="KW-0520">NAD</keyword>
<dbReference type="STRING" id="936155.HFELIS_03420"/>
<feature type="binding site" evidence="9">
    <location>
        <position position="261"/>
    </location>
    <ligand>
        <name>NAD(+)</name>
        <dbReference type="ChEBI" id="CHEBI:57540"/>
    </ligand>
</feature>
<dbReference type="InterPro" id="IPR023753">
    <property type="entry name" value="FAD/NAD-binding_dom"/>
</dbReference>
<evidence type="ECO:0000256" key="11">
    <source>
        <dbReference type="RuleBase" id="RU003691"/>
    </source>
</evidence>
<feature type="disulfide bond" description="Redox-active" evidence="10">
    <location>
        <begin position="44"/>
        <end position="49"/>
    </location>
</feature>
<feature type="domain" description="Pyridine nucleotide-disulphide oxidoreductase dimerisation" evidence="12">
    <location>
        <begin position="343"/>
        <end position="448"/>
    </location>
</feature>
<dbReference type="Pfam" id="PF02852">
    <property type="entry name" value="Pyr_redox_dim"/>
    <property type="match status" value="1"/>
</dbReference>
<reference evidence="14 15" key="1">
    <citation type="journal article" date="2011" name="Genome Biol. Evol.">
        <title>Comparative whole genome sequence analysis of the carcinogenic bacterial model pathogen Helicobacter felis.</title>
        <authorList>
            <person name="Arnold I.C."/>
            <person name="Zigova Z."/>
            <person name="Holden M."/>
            <person name="Lawley T.D."/>
            <person name="Rad R."/>
            <person name="Dougan G."/>
            <person name="Falkow S."/>
            <person name="Bentley S.D."/>
            <person name="Muller A."/>
        </authorList>
    </citation>
    <scope>NUCLEOTIDE SEQUENCE [LARGE SCALE GENOMIC DNA]</scope>
    <source>
        <strain evidence="15">ATCC 49179 / CCUG 28539 / NCTC 12436 / CS1</strain>
    </source>
</reference>
<evidence type="ECO:0000256" key="2">
    <source>
        <dbReference type="ARBA" id="ARBA00022630"/>
    </source>
</evidence>
<dbReference type="Gene3D" id="3.30.390.30">
    <property type="match status" value="1"/>
</dbReference>
<dbReference type="PROSITE" id="PS00076">
    <property type="entry name" value="PYRIDINE_REDOX_1"/>
    <property type="match status" value="1"/>
</dbReference>
<feature type="binding site" evidence="9">
    <location>
        <begin position="130"/>
        <end position="132"/>
    </location>
    <ligand>
        <name>FAD</name>
        <dbReference type="ChEBI" id="CHEBI:57692"/>
    </ligand>
</feature>
<protein>
    <submittedName>
        <fullName evidence="14">Pyridine nucleotide-disulfide oxidase,NADH dehydrogenase</fullName>
    </submittedName>
</protein>
<dbReference type="PANTHER" id="PTHR43014">
    <property type="entry name" value="MERCURIC REDUCTASE"/>
    <property type="match status" value="1"/>
</dbReference>
<dbReference type="PRINTS" id="PR00368">
    <property type="entry name" value="FADPNR"/>
</dbReference>
<evidence type="ECO:0000259" key="12">
    <source>
        <dbReference type="Pfam" id="PF02852"/>
    </source>
</evidence>
<evidence type="ECO:0000256" key="5">
    <source>
        <dbReference type="ARBA" id="ARBA00023002"/>
    </source>
</evidence>
<feature type="binding site" evidence="9">
    <location>
        <begin position="166"/>
        <end position="173"/>
    </location>
    <ligand>
        <name>NAD(+)</name>
        <dbReference type="ChEBI" id="CHEBI:57540"/>
    </ligand>
</feature>
<dbReference type="InterPro" id="IPR001100">
    <property type="entry name" value="Pyr_nuc-diS_OxRdtase"/>
</dbReference>
<evidence type="ECO:0000256" key="4">
    <source>
        <dbReference type="ARBA" id="ARBA00022857"/>
    </source>
</evidence>
<evidence type="ECO:0000313" key="15">
    <source>
        <dbReference type="Proteomes" id="UP000007934"/>
    </source>
</evidence>